<proteinExistence type="predicted"/>
<dbReference type="SUPFAM" id="SSF47413">
    <property type="entry name" value="lambda repressor-like DNA-binding domains"/>
    <property type="match status" value="1"/>
</dbReference>
<evidence type="ECO:0000256" key="2">
    <source>
        <dbReference type="ARBA" id="ARBA00023125"/>
    </source>
</evidence>
<dbReference type="PANTHER" id="PTHR30146:SF109">
    <property type="entry name" value="HTH-TYPE TRANSCRIPTIONAL REGULATOR GALS"/>
    <property type="match status" value="1"/>
</dbReference>
<evidence type="ECO:0000313" key="5">
    <source>
        <dbReference type="EMBL" id="PYI65954.1"/>
    </source>
</evidence>
<sequence>MERLFHTSRGWKIMEPVEAGQKPLVLEESADHDVRMDGIATSIRPKRVGIKEVASLAGVSWKTVSNVVNDRPHVRPAMREKVLAAIAELGYRPNLAGRQLRQGSSMTIVLAIPEITSPYFGKLAEHVITSAESRGYTVLIEAYGEDPTREGRVLEGYQNRLIDGIIYSAQNVSPEAVKARQDPTPMVLLGERILDSGLPHVAINNNRSARELVSHLASRGRTRLAFLGDRPDVGESVAGLRLEGFQEGLLENELTFDQHLVMGVQRYSRDEGEMAALRLLNSGVPFDSVVCASDILSVGVLRAFRRRGIRVPQDVSIVGWDDIPEAEFGAPSLTSISPDIAALAEASLEQLLTVMDGRKLENVEMEIGYTLKVRESSF</sequence>
<feature type="domain" description="HTH lacI-type" evidence="4">
    <location>
        <begin position="48"/>
        <end position="102"/>
    </location>
</feature>
<comment type="caution">
    <text evidence="5">The sequence shown here is derived from an EMBL/GenBank/DDBJ whole genome shotgun (WGS) entry which is preliminary data.</text>
</comment>
<dbReference type="Gene3D" id="1.10.260.40">
    <property type="entry name" value="lambda repressor-like DNA-binding domains"/>
    <property type="match status" value="1"/>
</dbReference>
<dbReference type="PANTHER" id="PTHR30146">
    <property type="entry name" value="LACI-RELATED TRANSCRIPTIONAL REPRESSOR"/>
    <property type="match status" value="1"/>
</dbReference>
<dbReference type="EMBL" id="QJVD01000019">
    <property type="protein sequence ID" value="PYI65954.1"/>
    <property type="molecule type" value="Genomic_DNA"/>
</dbReference>
<name>A0A2V5L6T2_9MICC</name>
<evidence type="ECO:0000256" key="3">
    <source>
        <dbReference type="ARBA" id="ARBA00023163"/>
    </source>
</evidence>
<dbReference type="InterPro" id="IPR028082">
    <property type="entry name" value="Peripla_BP_I"/>
</dbReference>
<dbReference type="InterPro" id="IPR010982">
    <property type="entry name" value="Lambda_DNA-bd_dom_sf"/>
</dbReference>
<keyword evidence="1" id="KW-0805">Transcription regulation</keyword>
<dbReference type="Pfam" id="PF13377">
    <property type="entry name" value="Peripla_BP_3"/>
    <property type="match status" value="1"/>
</dbReference>
<dbReference type="SMART" id="SM00354">
    <property type="entry name" value="HTH_LACI"/>
    <property type="match status" value="1"/>
</dbReference>
<keyword evidence="3" id="KW-0804">Transcription</keyword>
<reference evidence="5 6" key="1">
    <citation type="submission" date="2018-05" db="EMBL/GenBank/DDBJ databases">
        <title>Genetic diversity of glacier-inhabiting Cryobacterium bacteria in China and description of Cryobacterium mengkeensis sp. nov. and Arthrobacter glacialis sp. nov.</title>
        <authorList>
            <person name="Liu Q."/>
            <person name="Xin Y.-H."/>
        </authorList>
    </citation>
    <scope>NUCLEOTIDE SEQUENCE [LARGE SCALE GENOMIC DNA]</scope>
    <source>
        <strain evidence="5 6">LI2</strain>
    </source>
</reference>
<dbReference type="Pfam" id="PF00356">
    <property type="entry name" value="LacI"/>
    <property type="match status" value="1"/>
</dbReference>
<dbReference type="SUPFAM" id="SSF53822">
    <property type="entry name" value="Periplasmic binding protein-like I"/>
    <property type="match status" value="1"/>
</dbReference>
<dbReference type="GO" id="GO:0003700">
    <property type="term" value="F:DNA-binding transcription factor activity"/>
    <property type="evidence" value="ECO:0007669"/>
    <property type="project" value="TreeGrafter"/>
</dbReference>
<dbReference type="CDD" id="cd06267">
    <property type="entry name" value="PBP1_LacI_sugar_binding-like"/>
    <property type="match status" value="1"/>
</dbReference>
<evidence type="ECO:0000313" key="6">
    <source>
        <dbReference type="Proteomes" id="UP000247832"/>
    </source>
</evidence>
<dbReference type="Gene3D" id="3.40.50.2300">
    <property type="match status" value="2"/>
</dbReference>
<dbReference type="PROSITE" id="PS00356">
    <property type="entry name" value="HTH_LACI_1"/>
    <property type="match status" value="1"/>
</dbReference>
<keyword evidence="2" id="KW-0238">DNA-binding</keyword>
<dbReference type="AlphaFoldDB" id="A0A2V5L6T2"/>
<gene>
    <name evidence="5" type="ORF">CVV68_16255</name>
</gene>
<dbReference type="Proteomes" id="UP000247832">
    <property type="component" value="Unassembled WGS sequence"/>
</dbReference>
<dbReference type="InterPro" id="IPR046335">
    <property type="entry name" value="LacI/GalR-like_sensor"/>
</dbReference>
<keyword evidence="6" id="KW-1185">Reference proteome</keyword>
<dbReference type="GO" id="GO:0000976">
    <property type="term" value="F:transcription cis-regulatory region binding"/>
    <property type="evidence" value="ECO:0007669"/>
    <property type="project" value="TreeGrafter"/>
</dbReference>
<organism evidence="5 6">
    <name type="scientific">Arthrobacter livingstonensis</name>
    <dbReference type="NCBI Taxonomy" id="670078"/>
    <lineage>
        <taxon>Bacteria</taxon>
        <taxon>Bacillati</taxon>
        <taxon>Actinomycetota</taxon>
        <taxon>Actinomycetes</taxon>
        <taxon>Micrococcales</taxon>
        <taxon>Micrococcaceae</taxon>
        <taxon>Arthrobacter</taxon>
    </lineage>
</organism>
<dbReference type="OrthoDB" id="2854648at2"/>
<dbReference type="CDD" id="cd01392">
    <property type="entry name" value="HTH_LacI"/>
    <property type="match status" value="1"/>
</dbReference>
<protein>
    <submittedName>
        <fullName evidence="5">LacI family transcriptional regulator</fullName>
    </submittedName>
</protein>
<evidence type="ECO:0000259" key="4">
    <source>
        <dbReference type="PROSITE" id="PS50932"/>
    </source>
</evidence>
<dbReference type="PROSITE" id="PS50932">
    <property type="entry name" value="HTH_LACI_2"/>
    <property type="match status" value="1"/>
</dbReference>
<evidence type="ECO:0000256" key="1">
    <source>
        <dbReference type="ARBA" id="ARBA00023015"/>
    </source>
</evidence>
<dbReference type="InterPro" id="IPR000843">
    <property type="entry name" value="HTH_LacI"/>
</dbReference>
<accession>A0A2V5L6T2</accession>